<sequence length="330" mass="35324">MFNEPGHDDCGPWQCPYCGTGLNAPLILCPECGANQLAAASRTEAASESSPDERVRGVAERLRENLGGERTYRGDYPSIDEAQISQKPHRPFPVWAGFGALAIALAGYAVWHHSGWEPKLGAQVVVGSVLGSKGNHVALATRSHSAQAMAALPRHGPAAKAGTAHANAIRPGVALQKAVSSERAPASPAYANALPDVARSLAIARTSLDRNNLWPARRAIMNALAAQPGNADAQQMRAELVAREQQRDVLIGRARLCAHERQWACVRQDAGHAASVDASSREAKHLLVLASGEHKAGAGKHNGWTWPWESQTYAQAGDARSRQDALFWHH</sequence>
<keyword evidence="2" id="KW-1185">Reference proteome</keyword>
<dbReference type="OrthoDB" id="9128660at2"/>
<dbReference type="STRING" id="416944.SAMN05421548_12810"/>
<gene>
    <name evidence="1" type="ORF">SAMN05421548_12810</name>
</gene>
<dbReference type="AlphaFoldDB" id="A0A1G6YMB6"/>
<dbReference type="RefSeq" id="WP_092002837.1">
    <property type="nucleotide sequence ID" value="NZ_FMYQ01000028.1"/>
</dbReference>
<evidence type="ECO:0000313" key="2">
    <source>
        <dbReference type="Proteomes" id="UP000198908"/>
    </source>
</evidence>
<name>A0A1G6YMB6_9BURK</name>
<organism evidence="1 2">
    <name type="scientific">Paraburkholderia lycopersici</name>
    <dbReference type="NCBI Taxonomy" id="416944"/>
    <lineage>
        <taxon>Bacteria</taxon>
        <taxon>Pseudomonadati</taxon>
        <taxon>Pseudomonadota</taxon>
        <taxon>Betaproteobacteria</taxon>
        <taxon>Burkholderiales</taxon>
        <taxon>Burkholderiaceae</taxon>
        <taxon>Paraburkholderia</taxon>
    </lineage>
</organism>
<reference evidence="2" key="1">
    <citation type="submission" date="2016-09" db="EMBL/GenBank/DDBJ databases">
        <authorList>
            <person name="Varghese N."/>
            <person name="Submissions S."/>
        </authorList>
    </citation>
    <scope>NUCLEOTIDE SEQUENCE [LARGE SCALE GENOMIC DNA]</scope>
    <source>
        <strain evidence="2">TNe-862</strain>
    </source>
</reference>
<evidence type="ECO:0000313" key="1">
    <source>
        <dbReference type="EMBL" id="SDD90686.1"/>
    </source>
</evidence>
<dbReference type="Proteomes" id="UP000198908">
    <property type="component" value="Unassembled WGS sequence"/>
</dbReference>
<proteinExistence type="predicted"/>
<dbReference type="EMBL" id="FMYQ01000028">
    <property type="protein sequence ID" value="SDD90686.1"/>
    <property type="molecule type" value="Genomic_DNA"/>
</dbReference>
<protein>
    <submittedName>
        <fullName evidence="1">Uncharacterized protein</fullName>
    </submittedName>
</protein>
<accession>A0A1G6YMB6</accession>